<dbReference type="SMART" id="SM00202">
    <property type="entry name" value="SR"/>
    <property type="match status" value="1"/>
</dbReference>
<protein>
    <recommendedName>
        <fullName evidence="11">SRCR domain-containing protein</fullName>
    </recommendedName>
</protein>
<sequence length="184" mass="19776">MKVLVVLKGQCSQGTLRLVNGASYHEGRLEICYGNSWGTVCDDGWSNANAQVVCRQLGYPTTASSSRARQAAPAFQMISIPAQTTSTATGAYTQSQPNTQNQLPPPPSYSDYIEQQKAYSQQTAAPMAYPGYAAPSQDYGYPSPPPQQQGFAVQGYSYQGPQEYGGTNPGTDESTGIRDEPPPY</sequence>
<evidence type="ECO:0000256" key="5">
    <source>
        <dbReference type="ARBA" id="ARBA00022989"/>
    </source>
</evidence>
<keyword evidence="4" id="KW-0677">Repeat</keyword>
<dbReference type="OrthoDB" id="536948at2759"/>
<evidence type="ECO:0000256" key="4">
    <source>
        <dbReference type="ARBA" id="ARBA00022737"/>
    </source>
</evidence>
<name>A0A1X7V9F7_AMPQE</name>
<dbReference type="InParanoid" id="A0A1X7V9F7"/>
<keyword evidence="2" id="KW-0812">Transmembrane</keyword>
<keyword evidence="7" id="KW-1015">Disulfide bond</keyword>
<proteinExistence type="predicted"/>
<feature type="compositionally biased region" description="Low complexity" evidence="10">
    <location>
        <begin position="93"/>
        <end position="102"/>
    </location>
</feature>
<comment type="subcellular location">
    <subcellularLocation>
        <location evidence="1">Membrane</location>
        <topology evidence="1">Single-pass membrane protein</topology>
    </subcellularLocation>
</comment>
<keyword evidence="6" id="KW-0472">Membrane</keyword>
<dbReference type="GO" id="GO:0016020">
    <property type="term" value="C:membrane"/>
    <property type="evidence" value="ECO:0007669"/>
    <property type="project" value="UniProtKB-SubCell"/>
</dbReference>
<evidence type="ECO:0000256" key="10">
    <source>
        <dbReference type="SAM" id="MobiDB-lite"/>
    </source>
</evidence>
<dbReference type="PRINTS" id="PR00258">
    <property type="entry name" value="SPERACTRCPTR"/>
</dbReference>
<dbReference type="EnsemblMetazoa" id="Aqu2.1.36631_001">
    <property type="protein sequence ID" value="Aqu2.1.36631_001"/>
    <property type="gene ID" value="Aqu2.1.36631"/>
</dbReference>
<evidence type="ECO:0000256" key="6">
    <source>
        <dbReference type="ARBA" id="ARBA00023136"/>
    </source>
</evidence>
<dbReference type="STRING" id="400682.A0A1X7V9F7"/>
<organism evidence="12">
    <name type="scientific">Amphimedon queenslandica</name>
    <name type="common">Sponge</name>
    <dbReference type="NCBI Taxonomy" id="400682"/>
    <lineage>
        <taxon>Eukaryota</taxon>
        <taxon>Metazoa</taxon>
        <taxon>Porifera</taxon>
        <taxon>Demospongiae</taxon>
        <taxon>Heteroscleromorpha</taxon>
        <taxon>Haplosclerida</taxon>
        <taxon>Niphatidae</taxon>
        <taxon>Amphimedon</taxon>
    </lineage>
</organism>
<keyword evidence="8" id="KW-0325">Glycoprotein</keyword>
<dbReference type="PANTHER" id="PTHR48071">
    <property type="entry name" value="SRCR DOMAIN-CONTAINING PROTEIN"/>
    <property type="match status" value="1"/>
</dbReference>
<feature type="region of interest" description="Disordered" evidence="10">
    <location>
        <begin position="86"/>
        <end position="111"/>
    </location>
</feature>
<dbReference type="FunFam" id="3.10.250.10:FF:000016">
    <property type="entry name" value="Scavenger receptor cysteine-rich protein type 12"/>
    <property type="match status" value="1"/>
</dbReference>
<evidence type="ECO:0000256" key="1">
    <source>
        <dbReference type="ARBA" id="ARBA00004167"/>
    </source>
</evidence>
<keyword evidence="5" id="KW-1133">Transmembrane helix</keyword>
<accession>A0A1X7V9F7</accession>
<dbReference type="PROSITE" id="PS50287">
    <property type="entry name" value="SRCR_2"/>
    <property type="match status" value="1"/>
</dbReference>
<dbReference type="InterPro" id="IPR036772">
    <property type="entry name" value="SRCR-like_dom_sf"/>
</dbReference>
<evidence type="ECO:0000313" key="12">
    <source>
        <dbReference type="EnsemblMetazoa" id="Aqu2.1.36631_001"/>
    </source>
</evidence>
<keyword evidence="3" id="KW-0732">Signal</keyword>
<dbReference type="SUPFAM" id="SSF56487">
    <property type="entry name" value="SRCR-like"/>
    <property type="match status" value="1"/>
</dbReference>
<evidence type="ECO:0000256" key="3">
    <source>
        <dbReference type="ARBA" id="ARBA00022729"/>
    </source>
</evidence>
<reference evidence="12" key="1">
    <citation type="submission" date="2017-05" db="UniProtKB">
        <authorList>
            <consortium name="EnsemblMetazoa"/>
        </authorList>
    </citation>
    <scope>IDENTIFICATION</scope>
</reference>
<feature type="compositionally biased region" description="Low complexity" evidence="10">
    <location>
        <begin position="129"/>
        <end position="141"/>
    </location>
</feature>
<evidence type="ECO:0000256" key="8">
    <source>
        <dbReference type="ARBA" id="ARBA00023180"/>
    </source>
</evidence>
<feature type="domain" description="SRCR" evidence="11">
    <location>
        <begin position="16"/>
        <end position="58"/>
    </location>
</feature>
<dbReference type="PROSITE" id="PS00420">
    <property type="entry name" value="SRCR_1"/>
    <property type="match status" value="1"/>
</dbReference>
<evidence type="ECO:0000256" key="7">
    <source>
        <dbReference type="ARBA" id="ARBA00023157"/>
    </source>
</evidence>
<dbReference type="InterPro" id="IPR001190">
    <property type="entry name" value="SRCR"/>
</dbReference>
<dbReference type="Gene3D" id="3.10.250.10">
    <property type="entry name" value="SRCR-like domain"/>
    <property type="match status" value="1"/>
</dbReference>
<evidence type="ECO:0000256" key="9">
    <source>
        <dbReference type="PROSITE-ProRule" id="PRU00196"/>
    </source>
</evidence>
<feature type="region of interest" description="Disordered" evidence="10">
    <location>
        <begin position="129"/>
        <end position="184"/>
    </location>
</feature>
<dbReference type="AlphaFoldDB" id="A0A1X7V9F7"/>
<evidence type="ECO:0000256" key="2">
    <source>
        <dbReference type="ARBA" id="ARBA00022692"/>
    </source>
</evidence>
<dbReference type="PANTHER" id="PTHR48071:SF28">
    <property type="entry name" value="SRCR DOMAIN-CONTAINING PROTEIN"/>
    <property type="match status" value="1"/>
</dbReference>
<comment type="caution">
    <text evidence="9">Lacks conserved residue(s) required for the propagation of feature annotation.</text>
</comment>
<dbReference type="Pfam" id="PF00530">
    <property type="entry name" value="SRCR"/>
    <property type="match status" value="1"/>
</dbReference>
<evidence type="ECO:0000259" key="11">
    <source>
        <dbReference type="PROSITE" id="PS50287"/>
    </source>
</evidence>
<feature type="compositionally biased region" description="Basic and acidic residues" evidence="10">
    <location>
        <begin position="175"/>
        <end position="184"/>
    </location>
</feature>